<dbReference type="EMBL" id="JABDYF010000018">
    <property type="protein sequence ID" value="MBX5093442.1"/>
    <property type="molecule type" value="Genomic_DNA"/>
</dbReference>
<organism evidence="1 3">
    <name type="scientific">Rhizobium lentis</name>
    <dbReference type="NCBI Taxonomy" id="1138194"/>
    <lineage>
        <taxon>Bacteria</taxon>
        <taxon>Pseudomonadati</taxon>
        <taxon>Pseudomonadota</taxon>
        <taxon>Alphaproteobacteria</taxon>
        <taxon>Hyphomicrobiales</taxon>
        <taxon>Rhizobiaceae</taxon>
        <taxon>Rhizobium/Agrobacterium group</taxon>
        <taxon>Rhizobium</taxon>
    </lineage>
</organism>
<evidence type="ECO:0000313" key="2">
    <source>
        <dbReference type="EMBL" id="MBX5093442.1"/>
    </source>
</evidence>
<dbReference type="Proteomes" id="UP000770629">
    <property type="component" value="Unassembled WGS sequence"/>
</dbReference>
<gene>
    <name evidence="2" type="ORF">HJB60_30460</name>
    <name evidence="1" type="ORF">HJB63_23375</name>
</gene>
<evidence type="ECO:0000313" key="1">
    <source>
        <dbReference type="EMBL" id="MBX5025475.1"/>
    </source>
</evidence>
<keyword evidence="4" id="KW-1185">Reference proteome</keyword>
<accession>A0A9Q3QZY4</accession>
<protein>
    <submittedName>
        <fullName evidence="1">Uncharacterized protein</fullName>
    </submittedName>
</protein>
<sequence length="68" mass="7747">MSLGLWQLREAKRALTIFCDDNNLSLNDDVALRAAQQLLQLAQERSGTSEQLLRHLQEHTESGSKRQL</sequence>
<dbReference type="EMBL" id="JABDYC010000009">
    <property type="protein sequence ID" value="MBX5025475.1"/>
    <property type="molecule type" value="Genomic_DNA"/>
</dbReference>
<name>A0A9Q3QZY4_9HYPH</name>
<proteinExistence type="predicted"/>
<dbReference type="AlphaFoldDB" id="A0A9Q3QZY4"/>
<evidence type="ECO:0000313" key="4">
    <source>
        <dbReference type="Proteomes" id="UP000770629"/>
    </source>
</evidence>
<reference evidence="1 4" key="1">
    <citation type="submission" date="2020-04" db="EMBL/GenBank/DDBJ databases">
        <title>Global-level population genomics: horizontal gene transfer, symbiosis and evolution in Rhizobia.</title>
        <authorList>
            <person name="Gai Y."/>
        </authorList>
    </citation>
    <scope>NUCLEOTIDE SEQUENCE</scope>
    <source>
        <strain evidence="2 4">BLR33</strain>
        <strain evidence="1">BLR57</strain>
    </source>
</reference>
<dbReference type="Proteomes" id="UP000749740">
    <property type="component" value="Unassembled WGS sequence"/>
</dbReference>
<dbReference type="RefSeq" id="WP_221120455.1">
    <property type="nucleotide sequence ID" value="NZ_JABDXU010000007.1"/>
</dbReference>
<comment type="caution">
    <text evidence="1">The sequence shown here is derived from an EMBL/GenBank/DDBJ whole genome shotgun (WGS) entry which is preliminary data.</text>
</comment>
<evidence type="ECO:0000313" key="3">
    <source>
        <dbReference type="Proteomes" id="UP000749740"/>
    </source>
</evidence>